<keyword evidence="1" id="KW-0472">Membrane</keyword>
<gene>
    <name evidence="2" type="ORF">PHLGIDRAFT_400897</name>
</gene>
<evidence type="ECO:0000256" key="1">
    <source>
        <dbReference type="SAM" id="Phobius"/>
    </source>
</evidence>
<dbReference type="HOGENOM" id="CLU_1696172_0_0_1"/>
<accession>A0A0C3RZS8</accession>
<keyword evidence="1" id="KW-0812">Transmembrane</keyword>
<dbReference type="Proteomes" id="UP000053257">
    <property type="component" value="Unassembled WGS sequence"/>
</dbReference>
<dbReference type="EMBL" id="KN840487">
    <property type="protein sequence ID" value="KIP07961.1"/>
    <property type="molecule type" value="Genomic_DNA"/>
</dbReference>
<organism evidence="2 3">
    <name type="scientific">Phlebiopsis gigantea (strain 11061_1 CR5-6)</name>
    <name type="common">White-rot fungus</name>
    <name type="synonym">Peniophora gigantea</name>
    <dbReference type="NCBI Taxonomy" id="745531"/>
    <lineage>
        <taxon>Eukaryota</taxon>
        <taxon>Fungi</taxon>
        <taxon>Dikarya</taxon>
        <taxon>Basidiomycota</taxon>
        <taxon>Agaricomycotina</taxon>
        <taxon>Agaricomycetes</taxon>
        <taxon>Polyporales</taxon>
        <taxon>Phanerochaetaceae</taxon>
        <taxon>Phlebiopsis</taxon>
    </lineage>
</organism>
<sequence length="155" mass="17412">MSDTLTRTIVLKVILDEYLYFLCTIASEIIVIVVTWLNTKQQMRVARQLGMTDFPLTTCVVRNGSLYFVATTFMSIIGLVGQISHVPGLGQFTLLAQYMPAIMANRFIINLRKIDQVESMTYPSLHISGIQFQGGSRSISSADESYQLEDLAHRN</sequence>
<evidence type="ECO:0000313" key="2">
    <source>
        <dbReference type="EMBL" id="KIP07961.1"/>
    </source>
</evidence>
<name>A0A0C3RZS8_PHLG1</name>
<keyword evidence="3" id="KW-1185">Reference proteome</keyword>
<evidence type="ECO:0000313" key="3">
    <source>
        <dbReference type="Proteomes" id="UP000053257"/>
    </source>
</evidence>
<feature type="transmembrane region" description="Helical" evidence="1">
    <location>
        <begin position="60"/>
        <end position="83"/>
    </location>
</feature>
<reference evidence="2 3" key="1">
    <citation type="journal article" date="2014" name="PLoS Genet.">
        <title>Analysis of the Phlebiopsis gigantea genome, transcriptome and secretome provides insight into its pioneer colonization strategies of wood.</title>
        <authorList>
            <person name="Hori C."/>
            <person name="Ishida T."/>
            <person name="Igarashi K."/>
            <person name="Samejima M."/>
            <person name="Suzuki H."/>
            <person name="Master E."/>
            <person name="Ferreira P."/>
            <person name="Ruiz-Duenas F.J."/>
            <person name="Held B."/>
            <person name="Canessa P."/>
            <person name="Larrondo L.F."/>
            <person name="Schmoll M."/>
            <person name="Druzhinina I.S."/>
            <person name="Kubicek C.P."/>
            <person name="Gaskell J.A."/>
            <person name="Kersten P."/>
            <person name="St John F."/>
            <person name="Glasner J."/>
            <person name="Sabat G."/>
            <person name="Splinter BonDurant S."/>
            <person name="Syed K."/>
            <person name="Yadav J."/>
            <person name="Mgbeahuruike A.C."/>
            <person name="Kovalchuk A."/>
            <person name="Asiegbu F.O."/>
            <person name="Lackner G."/>
            <person name="Hoffmeister D."/>
            <person name="Rencoret J."/>
            <person name="Gutierrez A."/>
            <person name="Sun H."/>
            <person name="Lindquist E."/>
            <person name="Barry K."/>
            <person name="Riley R."/>
            <person name="Grigoriev I.V."/>
            <person name="Henrissat B."/>
            <person name="Kues U."/>
            <person name="Berka R.M."/>
            <person name="Martinez A.T."/>
            <person name="Covert S.F."/>
            <person name="Blanchette R.A."/>
            <person name="Cullen D."/>
        </authorList>
    </citation>
    <scope>NUCLEOTIDE SEQUENCE [LARGE SCALE GENOMIC DNA]</scope>
    <source>
        <strain evidence="2 3">11061_1 CR5-6</strain>
    </source>
</reference>
<keyword evidence="1" id="KW-1133">Transmembrane helix</keyword>
<feature type="transmembrane region" description="Helical" evidence="1">
    <location>
        <begin position="18"/>
        <end position="39"/>
    </location>
</feature>
<dbReference type="AlphaFoldDB" id="A0A0C3RZS8"/>
<protein>
    <submittedName>
        <fullName evidence="2">Uncharacterized protein</fullName>
    </submittedName>
</protein>
<proteinExistence type="predicted"/>